<sequence length="258" mass="25834">MEGEDAVGSQPLGSQHNSHVPAASAGLERLGSGAIGRTASWVPAPPPGITSTSLAPRLSRLGPSYANQGSLPRSSSPGPLTADVEMQAATTKDLAGVFAGFDPSRGPSPGTTASTPQQPATRLSDVGFLDIASNPAPSRHRETLAWVSEEEQEAGGAAGYGIPRSQPKQDSGCAPTTACGARNEHGTNDANDCAPSSSLSSCVQVAAADNDVTAVDAVVGVAAATKVGVAALEPKLSRPSALELQGLQPGFTPVQPGP</sequence>
<reference evidence="2 3" key="1">
    <citation type="submission" date="2020-02" db="EMBL/GenBank/DDBJ databases">
        <title>Draft genome sequence of Haematococcus lacustris strain NIES-144.</title>
        <authorList>
            <person name="Morimoto D."/>
            <person name="Nakagawa S."/>
            <person name="Yoshida T."/>
            <person name="Sawayama S."/>
        </authorList>
    </citation>
    <scope>NUCLEOTIDE SEQUENCE [LARGE SCALE GENOMIC DNA]</scope>
    <source>
        <strain evidence="2 3">NIES-144</strain>
    </source>
</reference>
<evidence type="ECO:0000313" key="2">
    <source>
        <dbReference type="EMBL" id="GFH09213.1"/>
    </source>
</evidence>
<feature type="compositionally biased region" description="Low complexity" evidence="1">
    <location>
        <begin position="69"/>
        <end position="80"/>
    </location>
</feature>
<keyword evidence="3" id="KW-1185">Reference proteome</keyword>
<feature type="region of interest" description="Disordered" evidence="1">
    <location>
        <begin position="1"/>
        <end position="197"/>
    </location>
</feature>
<feature type="non-terminal residue" evidence="2">
    <location>
        <position position="258"/>
    </location>
</feature>
<feature type="compositionally biased region" description="Polar residues" evidence="1">
    <location>
        <begin position="109"/>
        <end position="121"/>
    </location>
</feature>
<protein>
    <submittedName>
        <fullName evidence="2">Uncharacterized protein</fullName>
    </submittedName>
</protein>
<gene>
    <name evidence="2" type="ORF">HaLaN_04315</name>
</gene>
<comment type="caution">
    <text evidence="2">The sequence shown here is derived from an EMBL/GenBank/DDBJ whole genome shotgun (WGS) entry which is preliminary data.</text>
</comment>
<evidence type="ECO:0000313" key="3">
    <source>
        <dbReference type="Proteomes" id="UP000485058"/>
    </source>
</evidence>
<name>A0A699YGK4_HAELA</name>
<organism evidence="2 3">
    <name type="scientific">Haematococcus lacustris</name>
    <name type="common">Green alga</name>
    <name type="synonym">Haematococcus pluvialis</name>
    <dbReference type="NCBI Taxonomy" id="44745"/>
    <lineage>
        <taxon>Eukaryota</taxon>
        <taxon>Viridiplantae</taxon>
        <taxon>Chlorophyta</taxon>
        <taxon>core chlorophytes</taxon>
        <taxon>Chlorophyceae</taxon>
        <taxon>CS clade</taxon>
        <taxon>Chlamydomonadales</taxon>
        <taxon>Haematococcaceae</taxon>
        <taxon>Haematococcus</taxon>
    </lineage>
</organism>
<proteinExistence type="predicted"/>
<evidence type="ECO:0000256" key="1">
    <source>
        <dbReference type="SAM" id="MobiDB-lite"/>
    </source>
</evidence>
<dbReference type="EMBL" id="BLLF01000217">
    <property type="protein sequence ID" value="GFH09213.1"/>
    <property type="molecule type" value="Genomic_DNA"/>
</dbReference>
<accession>A0A699YGK4</accession>
<feature type="compositionally biased region" description="Polar residues" evidence="1">
    <location>
        <begin position="188"/>
        <end position="197"/>
    </location>
</feature>
<dbReference type="AlphaFoldDB" id="A0A699YGK4"/>
<dbReference type="Proteomes" id="UP000485058">
    <property type="component" value="Unassembled WGS sequence"/>
</dbReference>